<reference evidence="2" key="1">
    <citation type="submission" date="2021-02" db="EMBL/GenBank/DDBJ databases">
        <authorList>
            <person name="Nowell W R."/>
        </authorList>
    </citation>
    <scope>NUCLEOTIDE SEQUENCE</scope>
</reference>
<evidence type="ECO:0000313" key="4">
    <source>
        <dbReference type="Proteomes" id="UP000663864"/>
    </source>
</evidence>
<protein>
    <submittedName>
        <fullName evidence="2">Uncharacterized protein</fullName>
    </submittedName>
</protein>
<comment type="caution">
    <text evidence="2">The sequence shown here is derived from an EMBL/GenBank/DDBJ whole genome shotgun (WGS) entry which is preliminary data.</text>
</comment>
<sequence>MIFSLVNCGILLHIEQPTFETRVKHAETILFGRFNWLIPINNNDNLNEVYSLQQDTYEFIVYCTIKKSNAPENVPHFIRIIIKHNETAMDMKKNSWFILFPKMNHLKNTLIIDNRSEAFDLEDDLELQIFEKFCFLKPKLPYGFPNSGLLNRCPKPSPEHCFQNGTQIRQDELLELKTFLTSTTTRKAKLKNIKRSPPSKSKIKQKRFIEPVW</sequence>
<dbReference type="EMBL" id="CAJNOT010000155">
    <property type="protein sequence ID" value="CAF0868534.1"/>
    <property type="molecule type" value="Genomic_DNA"/>
</dbReference>
<evidence type="ECO:0000313" key="2">
    <source>
        <dbReference type="EMBL" id="CAF0868534.1"/>
    </source>
</evidence>
<dbReference type="AlphaFoldDB" id="A0A813XDS1"/>
<dbReference type="EMBL" id="CAJOBD010000050">
    <property type="protein sequence ID" value="CAF3553556.1"/>
    <property type="molecule type" value="Genomic_DNA"/>
</dbReference>
<organism evidence="2 4">
    <name type="scientific">Rotaria sordida</name>
    <dbReference type="NCBI Taxonomy" id="392033"/>
    <lineage>
        <taxon>Eukaryota</taxon>
        <taxon>Metazoa</taxon>
        <taxon>Spiralia</taxon>
        <taxon>Gnathifera</taxon>
        <taxon>Rotifera</taxon>
        <taxon>Eurotatoria</taxon>
        <taxon>Bdelloidea</taxon>
        <taxon>Philodinida</taxon>
        <taxon>Philodinidae</taxon>
        <taxon>Rotaria</taxon>
    </lineage>
</organism>
<gene>
    <name evidence="3" type="ORF">JBS370_LOCUS1472</name>
    <name evidence="2" type="ORF">ZHD862_LOCUS5758</name>
</gene>
<proteinExistence type="predicted"/>
<dbReference type="Proteomes" id="UP000663864">
    <property type="component" value="Unassembled WGS sequence"/>
</dbReference>
<dbReference type="Proteomes" id="UP000663836">
    <property type="component" value="Unassembled WGS sequence"/>
</dbReference>
<accession>A0A813XDS1</accession>
<evidence type="ECO:0000256" key="1">
    <source>
        <dbReference type="SAM" id="MobiDB-lite"/>
    </source>
</evidence>
<name>A0A813XDS1_9BILA</name>
<evidence type="ECO:0000313" key="3">
    <source>
        <dbReference type="EMBL" id="CAF3553556.1"/>
    </source>
</evidence>
<feature type="region of interest" description="Disordered" evidence="1">
    <location>
        <begin position="193"/>
        <end position="213"/>
    </location>
</feature>